<dbReference type="Gene3D" id="3.40.50.150">
    <property type="entry name" value="Vaccinia Virus protein VP39"/>
    <property type="match status" value="1"/>
</dbReference>
<reference evidence="3" key="1">
    <citation type="journal article" date="2019" name="Int. J. Syst. Evol. Microbiol.">
        <title>The Global Catalogue of Microorganisms (GCM) 10K type strain sequencing project: providing services to taxonomists for standard genome sequencing and annotation.</title>
        <authorList>
            <consortium name="The Broad Institute Genomics Platform"/>
            <consortium name="The Broad Institute Genome Sequencing Center for Infectious Disease"/>
            <person name="Wu L."/>
            <person name="Ma J."/>
        </authorList>
    </citation>
    <scope>NUCLEOTIDE SEQUENCE [LARGE SCALE GENOMIC DNA]</scope>
    <source>
        <strain evidence="3">CCUG 55328</strain>
    </source>
</reference>
<name>A0ABW3TA38_9RHOB</name>
<dbReference type="InterPro" id="IPR006342">
    <property type="entry name" value="FkbM_mtfrase"/>
</dbReference>
<dbReference type="RefSeq" id="WP_380789256.1">
    <property type="nucleotide sequence ID" value="NZ_JBHTKR010000002.1"/>
</dbReference>
<keyword evidence="2" id="KW-0808">Transferase</keyword>
<sequence length="415" mass="45514">MTINQSDNRADETRDMKMAAANKKAQARAFCSAVFGSVVSERTLGTCYQAQDSTASATLAGKKAPKTKKLIRKFEIFLLSRVNQLRNSLRQVRKKSQARRAARLRQAHASSGFALGQAEITQKLRDIELGVSALSADMQVLRARVDMLVNRNLIQLVDERVAVRTPYGYVICPQNEYHLIIHILEGGAYEPGTCRVIESIIKPGDHVIDVGAQVGLLTLTMGRAVGASGKVLAIEASELLVDCIRRTLSTNGLLKNCDVLQMAASDRVGTSTFHLAEISGHSSLVSLSEESREIKVQTAPIDEIVSAGDNISLVKVDVEGAELLVLQGMTRVIEENPEIILIVEFGPSHLVRINKTINQWLGAFRDRGFDQIFEIDEMSAACRPLRSEIELAKVHSLNLVFARGSSSRITRIPQS</sequence>
<protein>
    <submittedName>
        <fullName evidence="2">FkbM family methyltransferase</fullName>
    </submittedName>
</protein>
<evidence type="ECO:0000259" key="1">
    <source>
        <dbReference type="Pfam" id="PF05050"/>
    </source>
</evidence>
<dbReference type="EMBL" id="JBHTKR010000002">
    <property type="protein sequence ID" value="MFD1193913.1"/>
    <property type="molecule type" value="Genomic_DNA"/>
</dbReference>
<dbReference type="InterPro" id="IPR052514">
    <property type="entry name" value="SAM-dependent_MTase"/>
</dbReference>
<dbReference type="PANTHER" id="PTHR34203">
    <property type="entry name" value="METHYLTRANSFERASE, FKBM FAMILY PROTEIN"/>
    <property type="match status" value="1"/>
</dbReference>
<dbReference type="InterPro" id="IPR029063">
    <property type="entry name" value="SAM-dependent_MTases_sf"/>
</dbReference>
<comment type="caution">
    <text evidence="2">The sequence shown here is derived from an EMBL/GenBank/DDBJ whole genome shotgun (WGS) entry which is preliminary data.</text>
</comment>
<dbReference type="SUPFAM" id="SSF53335">
    <property type="entry name" value="S-adenosyl-L-methionine-dependent methyltransferases"/>
    <property type="match status" value="1"/>
</dbReference>
<organism evidence="2 3">
    <name type="scientific">Seohaeicola saemankumensis</name>
    <dbReference type="NCBI Taxonomy" id="481181"/>
    <lineage>
        <taxon>Bacteria</taxon>
        <taxon>Pseudomonadati</taxon>
        <taxon>Pseudomonadota</taxon>
        <taxon>Alphaproteobacteria</taxon>
        <taxon>Rhodobacterales</taxon>
        <taxon>Roseobacteraceae</taxon>
        <taxon>Seohaeicola</taxon>
    </lineage>
</organism>
<keyword evidence="2" id="KW-0489">Methyltransferase</keyword>
<keyword evidence="3" id="KW-1185">Reference proteome</keyword>
<accession>A0ABW3TA38</accession>
<evidence type="ECO:0000313" key="2">
    <source>
        <dbReference type="EMBL" id="MFD1193913.1"/>
    </source>
</evidence>
<proteinExistence type="predicted"/>
<dbReference type="Proteomes" id="UP001597151">
    <property type="component" value="Unassembled WGS sequence"/>
</dbReference>
<feature type="domain" description="Methyltransferase FkbM" evidence="1">
    <location>
        <begin position="209"/>
        <end position="369"/>
    </location>
</feature>
<evidence type="ECO:0000313" key="3">
    <source>
        <dbReference type="Proteomes" id="UP001597151"/>
    </source>
</evidence>
<dbReference type="GO" id="GO:0008168">
    <property type="term" value="F:methyltransferase activity"/>
    <property type="evidence" value="ECO:0007669"/>
    <property type="project" value="UniProtKB-KW"/>
</dbReference>
<dbReference type="GO" id="GO:0032259">
    <property type="term" value="P:methylation"/>
    <property type="evidence" value="ECO:0007669"/>
    <property type="project" value="UniProtKB-KW"/>
</dbReference>
<gene>
    <name evidence="2" type="ORF">ACFQ3C_04450</name>
</gene>
<dbReference type="Pfam" id="PF05050">
    <property type="entry name" value="Methyltransf_21"/>
    <property type="match status" value="1"/>
</dbReference>
<dbReference type="PANTHER" id="PTHR34203:SF15">
    <property type="entry name" value="SLL1173 PROTEIN"/>
    <property type="match status" value="1"/>
</dbReference>
<dbReference type="NCBIfam" id="TIGR01444">
    <property type="entry name" value="fkbM_fam"/>
    <property type="match status" value="1"/>
</dbReference>